<gene>
    <name evidence="3" type="ORF">GCM10010470_33950</name>
</gene>
<evidence type="ECO:0000313" key="4">
    <source>
        <dbReference type="Proteomes" id="UP001500979"/>
    </source>
</evidence>
<reference evidence="3 4" key="1">
    <citation type="journal article" date="2019" name="Int. J. Syst. Evol. Microbiol.">
        <title>The Global Catalogue of Microorganisms (GCM) 10K type strain sequencing project: providing services to taxonomists for standard genome sequencing and annotation.</title>
        <authorList>
            <consortium name="The Broad Institute Genomics Platform"/>
            <consortium name="The Broad Institute Genome Sequencing Center for Infectious Disease"/>
            <person name="Wu L."/>
            <person name="Ma J."/>
        </authorList>
    </citation>
    <scope>NUCLEOTIDE SEQUENCE [LARGE SCALE GENOMIC DNA]</scope>
    <source>
        <strain evidence="3 4">JCM 9383</strain>
    </source>
</reference>
<keyword evidence="4" id="KW-1185">Reference proteome</keyword>
<keyword evidence="1" id="KW-1133">Transmembrane helix</keyword>
<dbReference type="RefSeq" id="WP_344680749.1">
    <property type="nucleotide sequence ID" value="NZ_BAAAUX010000014.1"/>
</dbReference>
<dbReference type="PANTHER" id="PTHR36834">
    <property type="entry name" value="MEMBRANE PROTEIN-RELATED"/>
    <property type="match status" value="1"/>
</dbReference>
<proteinExistence type="predicted"/>
<keyword evidence="1" id="KW-0812">Transmembrane</keyword>
<protein>
    <recommendedName>
        <fullName evidence="2">VanZ-like domain-containing protein</fullName>
    </recommendedName>
</protein>
<organism evidence="3 4">
    <name type="scientific">Saccharopolyspora taberi</name>
    <dbReference type="NCBI Taxonomy" id="60895"/>
    <lineage>
        <taxon>Bacteria</taxon>
        <taxon>Bacillati</taxon>
        <taxon>Actinomycetota</taxon>
        <taxon>Actinomycetes</taxon>
        <taxon>Pseudonocardiales</taxon>
        <taxon>Pseudonocardiaceae</taxon>
        <taxon>Saccharopolyspora</taxon>
    </lineage>
</organism>
<feature type="transmembrane region" description="Helical" evidence="1">
    <location>
        <begin position="44"/>
        <end position="62"/>
    </location>
</feature>
<dbReference type="EMBL" id="BAAAUX010000014">
    <property type="protein sequence ID" value="GAA2796039.1"/>
    <property type="molecule type" value="Genomic_DNA"/>
</dbReference>
<evidence type="ECO:0000256" key="1">
    <source>
        <dbReference type="SAM" id="Phobius"/>
    </source>
</evidence>
<comment type="caution">
    <text evidence="3">The sequence shown here is derived from an EMBL/GenBank/DDBJ whole genome shotgun (WGS) entry which is preliminary data.</text>
</comment>
<feature type="transmembrane region" description="Helical" evidence="1">
    <location>
        <begin position="12"/>
        <end position="32"/>
    </location>
</feature>
<name>A0ABN3VEU7_9PSEU</name>
<feature type="transmembrane region" description="Helical" evidence="1">
    <location>
        <begin position="82"/>
        <end position="107"/>
    </location>
</feature>
<dbReference type="PANTHER" id="PTHR36834:SF1">
    <property type="entry name" value="INTEGRAL MEMBRANE PROTEIN"/>
    <property type="match status" value="1"/>
</dbReference>
<feature type="domain" description="VanZ-like" evidence="2">
    <location>
        <begin position="56"/>
        <end position="163"/>
    </location>
</feature>
<dbReference type="InterPro" id="IPR053150">
    <property type="entry name" value="Teicoplanin_resist-assoc"/>
</dbReference>
<evidence type="ECO:0000259" key="2">
    <source>
        <dbReference type="Pfam" id="PF04892"/>
    </source>
</evidence>
<dbReference type="Proteomes" id="UP001500979">
    <property type="component" value="Unassembled WGS sequence"/>
</dbReference>
<evidence type="ECO:0000313" key="3">
    <source>
        <dbReference type="EMBL" id="GAA2796039.1"/>
    </source>
</evidence>
<keyword evidence="1" id="KW-0472">Membrane</keyword>
<dbReference type="Pfam" id="PF04892">
    <property type="entry name" value="VanZ"/>
    <property type="match status" value="1"/>
</dbReference>
<accession>A0ABN3VEU7</accession>
<dbReference type="InterPro" id="IPR006976">
    <property type="entry name" value="VanZ-like"/>
</dbReference>
<sequence length="169" mass="18088">MITVWQSWGHVLLAAAFALPPAVLAVVVLARWRAGSEGAVRRSVAEVGAVVGTLPWLWMVLTPRPGEPELALVPLRDLVDQLYGRPVAATVQIAGNLLVLAAFGAFLPMRFAALSRPHRIAVAAAAVSLAIELLQYALRLGRVSSVDDVLLNTAGAVLSSLLTQRWRRT</sequence>